<evidence type="ECO:0000313" key="1">
    <source>
        <dbReference type="EMBL" id="MPM26447.1"/>
    </source>
</evidence>
<comment type="caution">
    <text evidence="1">The sequence shown here is derived from an EMBL/GenBank/DDBJ whole genome shotgun (WGS) entry which is preliminary data.</text>
</comment>
<proteinExistence type="predicted"/>
<dbReference type="AlphaFoldDB" id="A0A644YDY4"/>
<dbReference type="EMBL" id="VSSQ01004736">
    <property type="protein sequence ID" value="MPM26447.1"/>
    <property type="molecule type" value="Genomic_DNA"/>
</dbReference>
<organism evidence="1">
    <name type="scientific">bioreactor metagenome</name>
    <dbReference type="NCBI Taxonomy" id="1076179"/>
    <lineage>
        <taxon>unclassified sequences</taxon>
        <taxon>metagenomes</taxon>
        <taxon>ecological metagenomes</taxon>
    </lineage>
</organism>
<reference evidence="1" key="1">
    <citation type="submission" date="2019-08" db="EMBL/GenBank/DDBJ databases">
        <authorList>
            <person name="Kucharzyk K."/>
            <person name="Murdoch R.W."/>
            <person name="Higgins S."/>
            <person name="Loffler F."/>
        </authorList>
    </citation>
    <scope>NUCLEOTIDE SEQUENCE</scope>
</reference>
<protein>
    <submittedName>
        <fullName evidence="1">Uncharacterized protein</fullName>
    </submittedName>
</protein>
<sequence>MAKEYYLYIRGQKVKVSEDIYSLLARKRTREVFRAGGQEKPLALFFSIGS</sequence>
<gene>
    <name evidence="1" type="ORF">SDC9_72949</name>
</gene>
<name>A0A644YDY4_9ZZZZ</name>
<accession>A0A644YDY4</accession>